<dbReference type="InterPro" id="IPR029063">
    <property type="entry name" value="SAM-dependent_MTases_sf"/>
</dbReference>
<dbReference type="EMBL" id="CP003155">
    <property type="protein sequence ID" value="AEV30159.1"/>
    <property type="molecule type" value="Genomic_DNA"/>
</dbReference>
<keyword evidence="2" id="KW-0808">Transferase</keyword>
<dbReference type="PANTHER" id="PTHR14911">
    <property type="entry name" value="THUMP DOMAIN-CONTAINING"/>
    <property type="match status" value="1"/>
</dbReference>
<dbReference type="CDD" id="cd02440">
    <property type="entry name" value="AdoMet_MTases"/>
    <property type="match status" value="1"/>
</dbReference>
<accession>G8QSX7</accession>
<sequence length="312" mass="35370">MSNPSEQNYFYVINYPLIEKDLCLLEMKSLFGKAPTKKYFFSSQNIDPSRSPFIKLRVSILFTASTLEELVQLLIDEKLTCNNFKFARFRIEEGELGYATWIQSVTALGKVIQGEVDMKNPSTQFGTTLIDGFWIFGIYEKNENPWEKHNLKPYTNSNSLETRIARTIVNIAIGQQLQARLVDPCCGIGTVVLEALSLAIPVVGYEISWIISEQAKQNVSYFGYDNCIVKADMNEITERYDVSIIDLPYGLFSHVTYIQQKDIINSSRGITKKLVIITCSDMDDDITAAGFTIVDRCTVSKGALVRYVRVCY</sequence>
<dbReference type="AlphaFoldDB" id="G8QSX7"/>
<dbReference type="Proteomes" id="UP000005632">
    <property type="component" value="Chromosome"/>
</dbReference>
<reference evidence="2 3" key="1">
    <citation type="submission" date="2011-11" db="EMBL/GenBank/DDBJ databases">
        <title>Complete sequence of Spirochaeta sp. grapes.</title>
        <authorList>
            <consortium name="US DOE Joint Genome Institute"/>
            <person name="Lucas S."/>
            <person name="Han J."/>
            <person name="Lapidus A."/>
            <person name="Cheng J.-F."/>
            <person name="Goodwin L."/>
            <person name="Pitluck S."/>
            <person name="Peters L."/>
            <person name="Ovchinnikova G."/>
            <person name="Munk A.C."/>
            <person name="Detter J.C."/>
            <person name="Han C."/>
            <person name="Tapia R."/>
            <person name="Land M."/>
            <person name="Hauser L."/>
            <person name="Kyrpides N."/>
            <person name="Ivanova N."/>
            <person name="Pagani I."/>
            <person name="Ritalahtilisa K."/>
            <person name="Loeffler F."/>
            <person name="Woyke T."/>
        </authorList>
    </citation>
    <scope>NUCLEOTIDE SEQUENCE [LARGE SCALE GENOMIC DNA]</scope>
    <source>
        <strain evidence="3">ATCC BAA-1885 / DSM 22778 / Grapes</strain>
    </source>
</reference>
<dbReference type="Gene3D" id="3.40.50.150">
    <property type="entry name" value="Vaccinia Virus protein VP39"/>
    <property type="match status" value="1"/>
</dbReference>
<evidence type="ECO:0000259" key="1">
    <source>
        <dbReference type="Pfam" id="PF01170"/>
    </source>
</evidence>
<dbReference type="eggNOG" id="COG1041">
    <property type="taxonomic scope" value="Bacteria"/>
</dbReference>
<evidence type="ECO:0000313" key="2">
    <source>
        <dbReference type="EMBL" id="AEV30159.1"/>
    </source>
</evidence>
<name>G8QSX7_SPHPG</name>
<protein>
    <submittedName>
        <fullName evidence="2">Putative RNA methylase family UPF0020</fullName>
    </submittedName>
</protein>
<dbReference type="GO" id="GO:0030488">
    <property type="term" value="P:tRNA methylation"/>
    <property type="evidence" value="ECO:0007669"/>
    <property type="project" value="TreeGrafter"/>
</dbReference>
<keyword evidence="2" id="KW-0489">Methyltransferase</keyword>
<dbReference type="RefSeq" id="WP_014271000.1">
    <property type="nucleotide sequence ID" value="NC_016633.1"/>
</dbReference>
<dbReference type="HOGENOM" id="CLU_085279_0_0_12"/>
<dbReference type="Pfam" id="PF01170">
    <property type="entry name" value="UPF0020"/>
    <property type="match status" value="1"/>
</dbReference>
<dbReference type="KEGG" id="sgp:SpiGrapes_2387"/>
<keyword evidence="3" id="KW-1185">Reference proteome</keyword>
<feature type="domain" description="Ribosomal RNA large subunit methyltransferase K/L-like methyltransferase" evidence="1">
    <location>
        <begin position="152"/>
        <end position="250"/>
    </location>
</feature>
<dbReference type="GO" id="GO:0016423">
    <property type="term" value="F:tRNA (guanine) methyltransferase activity"/>
    <property type="evidence" value="ECO:0007669"/>
    <property type="project" value="TreeGrafter"/>
</dbReference>
<evidence type="ECO:0000313" key="3">
    <source>
        <dbReference type="Proteomes" id="UP000005632"/>
    </source>
</evidence>
<dbReference type="SUPFAM" id="SSF53335">
    <property type="entry name" value="S-adenosyl-L-methionine-dependent methyltransferases"/>
    <property type="match status" value="1"/>
</dbReference>
<dbReference type="InterPro" id="IPR000241">
    <property type="entry name" value="RlmKL-like_Mtase"/>
</dbReference>
<proteinExistence type="predicted"/>
<gene>
    <name evidence="2" type="ordered locus">SpiGrapes_2387</name>
</gene>
<organism evidence="2 3">
    <name type="scientific">Sphaerochaeta pleomorpha (strain ATCC BAA-1885 / DSM 22778 / Grapes)</name>
    <dbReference type="NCBI Taxonomy" id="158190"/>
    <lineage>
        <taxon>Bacteria</taxon>
        <taxon>Pseudomonadati</taxon>
        <taxon>Spirochaetota</taxon>
        <taxon>Spirochaetia</taxon>
        <taxon>Spirochaetales</taxon>
        <taxon>Sphaerochaetaceae</taxon>
        <taxon>Sphaerochaeta</taxon>
    </lineage>
</organism>
<dbReference type="PANTHER" id="PTHR14911:SF13">
    <property type="entry name" value="TRNA (GUANINE(6)-N2)-METHYLTRANSFERASE THUMP3"/>
    <property type="match status" value="1"/>
</dbReference>